<dbReference type="OrthoDB" id="1666796at2759"/>
<gene>
    <name evidence="10" type="ORF">RFI_11824</name>
</gene>
<name>X6NH60_RETFI</name>
<evidence type="ECO:0000256" key="6">
    <source>
        <dbReference type="ARBA" id="ARBA00022989"/>
    </source>
</evidence>
<dbReference type="Proteomes" id="UP000023152">
    <property type="component" value="Unassembled WGS sequence"/>
</dbReference>
<keyword evidence="5" id="KW-0732">Signal</keyword>
<organism evidence="10 11">
    <name type="scientific">Reticulomyxa filosa</name>
    <dbReference type="NCBI Taxonomy" id="46433"/>
    <lineage>
        <taxon>Eukaryota</taxon>
        <taxon>Sar</taxon>
        <taxon>Rhizaria</taxon>
        <taxon>Retaria</taxon>
        <taxon>Foraminifera</taxon>
        <taxon>Monothalamids</taxon>
        <taxon>Reticulomyxidae</taxon>
        <taxon>Reticulomyxa</taxon>
    </lineage>
</organism>
<evidence type="ECO:0000313" key="10">
    <source>
        <dbReference type="EMBL" id="ETO25316.1"/>
    </source>
</evidence>
<comment type="caution">
    <text evidence="9">Lacks conserved residue(s) required for the propagation of feature annotation.</text>
</comment>
<feature type="transmembrane region" description="Helical" evidence="9">
    <location>
        <begin position="36"/>
        <end position="55"/>
    </location>
</feature>
<dbReference type="GO" id="GO:0016020">
    <property type="term" value="C:membrane"/>
    <property type="evidence" value="ECO:0007669"/>
    <property type="project" value="UniProtKB-SubCell"/>
</dbReference>
<keyword evidence="6 9" id="KW-1133">Transmembrane helix</keyword>
<dbReference type="GO" id="GO:0072657">
    <property type="term" value="P:protein localization to membrane"/>
    <property type="evidence" value="ECO:0007669"/>
    <property type="project" value="TreeGrafter"/>
</dbReference>
<dbReference type="OMA" id="MAVDQPC"/>
<proteinExistence type="inferred from homology"/>
<evidence type="ECO:0000256" key="8">
    <source>
        <dbReference type="ARBA" id="ARBA00023136"/>
    </source>
</evidence>
<evidence type="ECO:0000256" key="3">
    <source>
        <dbReference type="ARBA" id="ARBA00005227"/>
    </source>
</evidence>
<dbReference type="AlphaFoldDB" id="X6NH60"/>
<dbReference type="PANTHER" id="PTHR10766">
    <property type="entry name" value="TRANSMEMBRANE 9 SUPERFAMILY PROTEIN"/>
    <property type="match status" value="1"/>
</dbReference>
<dbReference type="PANTHER" id="PTHR10766:SF55">
    <property type="entry name" value="TRANSMEMBRANE 9 SUPERFAMILY MEMBER 4"/>
    <property type="match status" value="1"/>
</dbReference>
<evidence type="ECO:0000256" key="1">
    <source>
        <dbReference type="ARBA" id="ARBA00004141"/>
    </source>
</evidence>
<keyword evidence="7" id="KW-0333">Golgi apparatus</keyword>
<evidence type="ECO:0000256" key="7">
    <source>
        <dbReference type="ARBA" id="ARBA00023034"/>
    </source>
</evidence>
<keyword evidence="4 9" id="KW-0812">Transmembrane</keyword>
<evidence type="ECO:0000256" key="4">
    <source>
        <dbReference type="ARBA" id="ARBA00022692"/>
    </source>
</evidence>
<dbReference type="EMBL" id="ASPP01008633">
    <property type="protein sequence ID" value="ETO25316.1"/>
    <property type="molecule type" value="Genomic_DNA"/>
</dbReference>
<accession>X6NH60</accession>
<keyword evidence="8 9" id="KW-0472">Membrane</keyword>
<feature type="transmembrane region" description="Helical" evidence="9">
    <location>
        <begin position="188"/>
        <end position="209"/>
    </location>
</feature>
<evidence type="ECO:0000256" key="5">
    <source>
        <dbReference type="ARBA" id="ARBA00022729"/>
    </source>
</evidence>
<evidence type="ECO:0000313" key="11">
    <source>
        <dbReference type="Proteomes" id="UP000023152"/>
    </source>
</evidence>
<comment type="subcellular location">
    <subcellularLocation>
        <location evidence="2">Golgi apparatus</location>
    </subcellularLocation>
    <subcellularLocation>
        <location evidence="1">Membrane</location>
        <topology evidence="1">Multi-pass membrane protein</topology>
    </subcellularLocation>
</comment>
<evidence type="ECO:0000256" key="9">
    <source>
        <dbReference type="RuleBase" id="RU363079"/>
    </source>
</evidence>
<dbReference type="InterPro" id="IPR004240">
    <property type="entry name" value="EMP70"/>
</dbReference>
<protein>
    <recommendedName>
        <fullName evidence="9">Transmembrane 9 superfamily member</fullName>
    </recommendedName>
</protein>
<evidence type="ECO:0000256" key="2">
    <source>
        <dbReference type="ARBA" id="ARBA00004555"/>
    </source>
</evidence>
<sequence length="210" mass="24245">MFCIVKKEQSNFFSLLNYSHSTKSSIDNHKLQKMRVTLLLLLFNALLYGSSGFYLPGVAPHEYQVGEAIKLKVNKLDSVFTQMPYDYYSLPFCRPSEGIKQDAENLGELLSGDKIENSPFKLAMNKPVECQVLCMKTYNKKDLFHFQQKIEERYRVNFIVDNFPAAQKFRTIISEEKKENDYIYEKGYPLGSVIHHVGFFVVVLCIAAIK</sequence>
<comment type="caution">
    <text evidence="10">The sequence shown here is derived from an EMBL/GenBank/DDBJ whole genome shotgun (WGS) entry which is preliminary data.</text>
</comment>
<dbReference type="GO" id="GO:0005794">
    <property type="term" value="C:Golgi apparatus"/>
    <property type="evidence" value="ECO:0007669"/>
    <property type="project" value="UniProtKB-SubCell"/>
</dbReference>
<dbReference type="Pfam" id="PF02990">
    <property type="entry name" value="EMP70"/>
    <property type="match status" value="1"/>
</dbReference>
<keyword evidence="11" id="KW-1185">Reference proteome</keyword>
<comment type="similarity">
    <text evidence="3 9">Belongs to the nonaspanin (TM9SF) (TC 9.A.2) family.</text>
</comment>
<reference evidence="10 11" key="1">
    <citation type="journal article" date="2013" name="Curr. Biol.">
        <title>The Genome of the Foraminiferan Reticulomyxa filosa.</title>
        <authorList>
            <person name="Glockner G."/>
            <person name="Hulsmann N."/>
            <person name="Schleicher M."/>
            <person name="Noegel A.A."/>
            <person name="Eichinger L."/>
            <person name="Gallinger C."/>
            <person name="Pawlowski J."/>
            <person name="Sierra R."/>
            <person name="Euteneuer U."/>
            <person name="Pillet L."/>
            <person name="Moustafa A."/>
            <person name="Platzer M."/>
            <person name="Groth M."/>
            <person name="Szafranski K."/>
            <person name="Schliwa M."/>
        </authorList>
    </citation>
    <scope>NUCLEOTIDE SEQUENCE [LARGE SCALE GENOMIC DNA]</scope>
</reference>